<evidence type="ECO:0000256" key="4">
    <source>
        <dbReference type="ARBA" id="ARBA00022729"/>
    </source>
</evidence>
<dbReference type="SUPFAM" id="SSF53474">
    <property type="entry name" value="alpha/beta-Hydrolases"/>
    <property type="match status" value="1"/>
</dbReference>
<evidence type="ECO:0000256" key="6">
    <source>
        <dbReference type="ARBA" id="ARBA00023180"/>
    </source>
</evidence>
<dbReference type="Proteomes" id="UP000664521">
    <property type="component" value="Unassembled WGS sequence"/>
</dbReference>
<dbReference type="Gene3D" id="3.40.50.1820">
    <property type="entry name" value="alpha/beta hydrolase"/>
    <property type="match status" value="1"/>
</dbReference>
<keyword evidence="6" id="KW-0325">Glycoprotein</keyword>
<evidence type="ECO:0000313" key="8">
    <source>
        <dbReference type="EMBL" id="CAF9924198.1"/>
    </source>
</evidence>
<keyword evidence="3 7" id="KW-0645">Protease</keyword>
<keyword evidence="5 7" id="KW-0378">Hydrolase</keyword>
<dbReference type="InterPro" id="IPR001563">
    <property type="entry name" value="Peptidase_S10"/>
</dbReference>
<reference evidence="8" key="1">
    <citation type="submission" date="2021-03" db="EMBL/GenBank/DDBJ databases">
        <authorList>
            <person name="Tagirdzhanova G."/>
        </authorList>
    </citation>
    <scope>NUCLEOTIDE SEQUENCE</scope>
</reference>
<proteinExistence type="inferred from homology"/>
<gene>
    <name evidence="8" type="ORF">HETSPECPRED_005523</name>
</gene>
<evidence type="ECO:0000256" key="1">
    <source>
        <dbReference type="ARBA" id="ARBA00009431"/>
    </source>
</evidence>
<dbReference type="PROSITE" id="PS00560">
    <property type="entry name" value="CARBOXYPEPT_SER_HIS"/>
    <property type="match status" value="1"/>
</dbReference>
<dbReference type="OrthoDB" id="443318at2759"/>
<dbReference type="EC" id="3.4.16.-" evidence="7"/>
<evidence type="ECO:0000256" key="2">
    <source>
        <dbReference type="ARBA" id="ARBA00022645"/>
    </source>
</evidence>
<dbReference type="PROSITE" id="PS00131">
    <property type="entry name" value="CARBOXYPEPT_SER_SER"/>
    <property type="match status" value="1"/>
</dbReference>
<dbReference type="Pfam" id="PF00450">
    <property type="entry name" value="Peptidase_S10"/>
    <property type="match status" value="1"/>
</dbReference>
<dbReference type="PANTHER" id="PTHR11802">
    <property type="entry name" value="SERINE PROTEASE FAMILY S10 SERINE CARBOXYPEPTIDASE"/>
    <property type="match status" value="1"/>
</dbReference>
<dbReference type="FunFam" id="3.40.50.1820:FF:000118">
    <property type="entry name" value="Carboxypeptidase"/>
    <property type="match status" value="1"/>
</dbReference>
<name>A0A8H3FGS3_9LECA</name>
<keyword evidence="4 7" id="KW-0732">Signal</keyword>
<organism evidence="8 9">
    <name type="scientific">Heterodermia speciosa</name>
    <dbReference type="NCBI Taxonomy" id="116794"/>
    <lineage>
        <taxon>Eukaryota</taxon>
        <taxon>Fungi</taxon>
        <taxon>Dikarya</taxon>
        <taxon>Ascomycota</taxon>
        <taxon>Pezizomycotina</taxon>
        <taxon>Lecanoromycetes</taxon>
        <taxon>OSLEUM clade</taxon>
        <taxon>Lecanoromycetidae</taxon>
        <taxon>Caliciales</taxon>
        <taxon>Physciaceae</taxon>
        <taxon>Heterodermia</taxon>
    </lineage>
</organism>
<keyword evidence="2 7" id="KW-0121">Carboxypeptidase</keyword>
<dbReference type="PANTHER" id="PTHR11802:SF116">
    <property type="entry name" value="CARBOXYPEPTIDASE"/>
    <property type="match status" value="1"/>
</dbReference>
<evidence type="ECO:0000256" key="7">
    <source>
        <dbReference type="RuleBase" id="RU361156"/>
    </source>
</evidence>
<dbReference type="InterPro" id="IPR018202">
    <property type="entry name" value="Ser_caboxypep_ser_AS"/>
</dbReference>
<feature type="signal peptide" evidence="7">
    <location>
        <begin position="1"/>
        <end position="16"/>
    </location>
</feature>
<comment type="caution">
    <text evidence="8">The sequence shown here is derived from an EMBL/GenBank/DDBJ whole genome shotgun (WGS) entry which is preliminary data.</text>
</comment>
<feature type="chain" id="PRO_5034301550" description="Carboxypeptidase" evidence="7">
    <location>
        <begin position="17"/>
        <end position="528"/>
    </location>
</feature>
<dbReference type="GO" id="GO:0004185">
    <property type="term" value="F:serine-type carboxypeptidase activity"/>
    <property type="evidence" value="ECO:0007669"/>
    <property type="project" value="UniProtKB-UniRule"/>
</dbReference>
<dbReference type="EMBL" id="CAJPDS010000035">
    <property type="protein sequence ID" value="CAF9924198.1"/>
    <property type="molecule type" value="Genomic_DNA"/>
</dbReference>
<comment type="similarity">
    <text evidence="1 7">Belongs to the peptidase S10 family.</text>
</comment>
<accession>A0A8H3FGS3</accession>
<sequence length="528" mass="58318">MRCSIALAFLFGAAIAALRSPHERARDAIPARPKPSHFHGPSNSILSRRRPAYLNSKTLKFAVNGTSIPNVHFDIGESYAGLLPNGPHGNSSLYFWFFPSSNPNASDEITVWLNGGPGCSSLLGFLQENGPILWQPGTYAPIPNPYSWTNLTNMVWVDQPAGTGFSPGPPSVKNERDVANQFNDFFKNFVETFDLQKRKVYLTGESYAGQYIPYIADNMLDRKDPTYYNLKGVQINDPSINEEAVLSDAPAVQTLNHWSNVFGLNESFMADVNNRADSCGYTKFMEDALVFPPTGKIPSAPDPSQPDCYVWDDIVEAAYYVNPCFNVYHLTDFCPYLWDVMGFPSLASGPNDYFKRRDVQAAIHAPPTNYFVCGEYRFLRPDESVPSSLGPLPSVIERTNNTIIGHGLLDFLLIANGSLVSIQNMTWNGVQGFQSAPRDLFFVPYHNGLQEVSYGEASIPFVQDAGAGLLGTTHTERGLTWVTVNGAGHEIPQYSPGAAYRQLEFLLGRIESLTQRGDFTTLPGDFTG</sequence>
<dbReference type="GO" id="GO:0006508">
    <property type="term" value="P:proteolysis"/>
    <property type="evidence" value="ECO:0007669"/>
    <property type="project" value="UniProtKB-KW"/>
</dbReference>
<dbReference type="InterPro" id="IPR033124">
    <property type="entry name" value="Ser_caboxypep_his_AS"/>
</dbReference>
<protein>
    <recommendedName>
        <fullName evidence="7">Carboxypeptidase</fullName>
        <ecNumber evidence="7">3.4.16.-</ecNumber>
    </recommendedName>
</protein>
<evidence type="ECO:0000256" key="3">
    <source>
        <dbReference type="ARBA" id="ARBA00022670"/>
    </source>
</evidence>
<dbReference type="InterPro" id="IPR029058">
    <property type="entry name" value="AB_hydrolase_fold"/>
</dbReference>
<evidence type="ECO:0000256" key="5">
    <source>
        <dbReference type="ARBA" id="ARBA00022801"/>
    </source>
</evidence>
<keyword evidence="9" id="KW-1185">Reference proteome</keyword>
<dbReference type="PRINTS" id="PR00724">
    <property type="entry name" value="CRBOXYPTASEC"/>
</dbReference>
<dbReference type="AlphaFoldDB" id="A0A8H3FGS3"/>
<evidence type="ECO:0000313" key="9">
    <source>
        <dbReference type="Proteomes" id="UP000664521"/>
    </source>
</evidence>